<feature type="compositionally biased region" description="Low complexity" evidence="2">
    <location>
        <begin position="48"/>
        <end position="60"/>
    </location>
</feature>
<dbReference type="EMBL" id="CP114040">
    <property type="protein sequence ID" value="WAS98070.1"/>
    <property type="molecule type" value="Genomic_DNA"/>
</dbReference>
<feature type="region of interest" description="Disordered" evidence="2">
    <location>
        <begin position="41"/>
        <end position="83"/>
    </location>
</feature>
<evidence type="ECO:0000256" key="2">
    <source>
        <dbReference type="SAM" id="MobiDB-lite"/>
    </source>
</evidence>
<reference evidence="4" key="1">
    <citation type="submission" date="2022-11" db="EMBL/GenBank/DDBJ databases">
        <title>Minimal conservation of predation-associated metabolite biosynthetic gene clusters underscores biosynthetic potential of Myxococcota including descriptions for ten novel species: Archangium lansinium sp. nov., Myxococcus landrumus sp. nov., Nannocystis bai.</title>
        <authorList>
            <person name="Ahearne A."/>
            <person name="Stevens C."/>
            <person name="Dowd S."/>
        </authorList>
    </citation>
    <scope>NUCLEOTIDE SEQUENCE</scope>
    <source>
        <strain evidence="4">Fl3</strain>
    </source>
</reference>
<dbReference type="InterPro" id="IPR036186">
    <property type="entry name" value="Serpin_sf"/>
</dbReference>
<dbReference type="Proteomes" id="UP001164459">
    <property type="component" value="Chromosome"/>
</dbReference>
<comment type="similarity">
    <text evidence="1">Belongs to the serpin family.</text>
</comment>
<proteinExistence type="inferred from homology"/>
<dbReference type="CDD" id="cd19590">
    <property type="entry name" value="serpin_thermopin-like"/>
    <property type="match status" value="1"/>
</dbReference>
<dbReference type="PROSITE" id="PS51257">
    <property type="entry name" value="PROKAR_LIPOPROTEIN"/>
    <property type="match status" value="1"/>
</dbReference>
<dbReference type="SMART" id="SM00093">
    <property type="entry name" value="SERPIN"/>
    <property type="match status" value="1"/>
</dbReference>
<dbReference type="Gene3D" id="2.30.39.10">
    <property type="entry name" value="Alpha-1-antitrypsin, domain 1"/>
    <property type="match status" value="1"/>
</dbReference>
<dbReference type="InterPro" id="IPR042185">
    <property type="entry name" value="Serpin_sf_2"/>
</dbReference>
<gene>
    <name evidence="4" type="ORF">O0S08_18175</name>
</gene>
<sequence>MSQRVPRTFVVCVALVGCDATATKSEPAPIATVAASAAIPTAPPTPTHAPADKAASAAEAKPAEAKPAEPAKAAPPAGKASSELKHALGRSINDFTIDLQRKLAKQPGNLLVSGMSLSVSLAMLQAGSTGTTARELAEVLHHDGLTGDVHAALAHLAARWNHEHDHVTLVTASRLFGDQKYEFKPEYLDLTRKVFAAPFGPLDFAGDLAGAREQINGWVREQTRSEIGEIVAADAVDAGTRLLVTDAAAFKADWLERFDPAATAPVMFYGHERREPVPMMRSVQRVSTTLGLAGKLRLVELPYRGGEYSMVLLLPATRGGLEDVEKGFDFERLQSWLDAAKPAPVDLQLPRFSLDSDLDLAPFVYKLGAARVFDARRAELGGMTGEKKLALSAVRHRARLTVGEHGADAPAANAIEISVGDAKTAPIPFIADRPFIFYIRDVRSGVLLFYGRVVDPA</sequence>
<organism evidence="4 5">
    <name type="scientific">Nannocystis punicea</name>
    <dbReference type="NCBI Taxonomy" id="2995304"/>
    <lineage>
        <taxon>Bacteria</taxon>
        <taxon>Pseudomonadati</taxon>
        <taxon>Myxococcota</taxon>
        <taxon>Polyangia</taxon>
        <taxon>Nannocystales</taxon>
        <taxon>Nannocystaceae</taxon>
        <taxon>Nannocystis</taxon>
    </lineage>
</organism>
<name>A0ABY7HFK4_9BACT</name>
<feature type="domain" description="Serpin" evidence="3">
    <location>
        <begin position="97"/>
        <end position="456"/>
    </location>
</feature>
<evidence type="ECO:0000256" key="1">
    <source>
        <dbReference type="RuleBase" id="RU000411"/>
    </source>
</evidence>
<dbReference type="RefSeq" id="WP_269040436.1">
    <property type="nucleotide sequence ID" value="NZ_CP114040.1"/>
</dbReference>
<evidence type="ECO:0000313" key="4">
    <source>
        <dbReference type="EMBL" id="WAS98070.1"/>
    </source>
</evidence>
<dbReference type="PANTHER" id="PTHR11461:SF211">
    <property type="entry name" value="GH10112P-RELATED"/>
    <property type="match status" value="1"/>
</dbReference>
<dbReference type="InterPro" id="IPR023795">
    <property type="entry name" value="Serpin_CS"/>
</dbReference>
<accession>A0ABY7HFK4</accession>
<dbReference type="InterPro" id="IPR000215">
    <property type="entry name" value="Serpin_fam"/>
</dbReference>
<dbReference type="Pfam" id="PF00079">
    <property type="entry name" value="Serpin"/>
    <property type="match status" value="1"/>
</dbReference>
<dbReference type="Gene3D" id="3.30.497.10">
    <property type="entry name" value="Antithrombin, subunit I, domain 2"/>
    <property type="match status" value="1"/>
</dbReference>
<dbReference type="SUPFAM" id="SSF56574">
    <property type="entry name" value="Serpins"/>
    <property type="match status" value="1"/>
</dbReference>
<evidence type="ECO:0000259" key="3">
    <source>
        <dbReference type="SMART" id="SM00093"/>
    </source>
</evidence>
<keyword evidence="5" id="KW-1185">Reference proteome</keyword>
<dbReference type="InterPro" id="IPR042178">
    <property type="entry name" value="Serpin_sf_1"/>
</dbReference>
<evidence type="ECO:0000313" key="5">
    <source>
        <dbReference type="Proteomes" id="UP001164459"/>
    </source>
</evidence>
<feature type="compositionally biased region" description="Low complexity" evidence="2">
    <location>
        <begin position="70"/>
        <end position="81"/>
    </location>
</feature>
<dbReference type="PANTHER" id="PTHR11461">
    <property type="entry name" value="SERINE PROTEASE INHIBITOR, SERPIN"/>
    <property type="match status" value="1"/>
</dbReference>
<dbReference type="InterPro" id="IPR023796">
    <property type="entry name" value="Serpin_dom"/>
</dbReference>
<protein>
    <submittedName>
        <fullName evidence="4">Serpin family protein</fullName>
    </submittedName>
</protein>
<dbReference type="PROSITE" id="PS00284">
    <property type="entry name" value="SERPIN"/>
    <property type="match status" value="1"/>
</dbReference>